<protein>
    <submittedName>
        <fullName evidence="2">Uncharacterized protein</fullName>
    </submittedName>
</protein>
<reference evidence="2 3" key="1">
    <citation type="submission" date="2018-05" db="EMBL/GenBank/DDBJ databases">
        <title>Genome of Sphingosinicella humi QZX222.</title>
        <authorList>
            <person name="Qiao Z."/>
            <person name="Wang G."/>
        </authorList>
    </citation>
    <scope>NUCLEOTIDE SEQUENCE [LARGE SCALE GENOMIC DNA]</scope>
    <source>
        <strain evidence="2 3">QZX222</strain>
    </source>
</reference>
<dbReference type="OrthoDB" id="7580992at2"/>
<dbReference type="Proteomes" id="UP000245916">
    <property type="component" value="Unassembled WGS sequence"/>
</dbReference>
<evidence type="ECO:0000313" key="3">
    <source>
        <dbReference type="Proteomes" id="UP000245916"/>
    </source>
</evidence>
<dbReference type="AlphaFoldDB" id="A0A2U2J5T2"/>
<comment type="caution">
    <text evidence="2">The sequence shown here is derived from an EMBL/GenBank/DDBJ whole genome shotgun (WGS) entry which is preliminary data.</text>
</comment>
<feature type="region of interest" description="Disordered" evidence="1">
    <location>
        <begin position="61"/>
        <end position="83"/>
    </location>
</feature>
<accession>A0A2U2J5T2</accession>
<evidence type="ECO:0000256" key="1">
    <source>
        <dbReference type="SAM" id="MobiDB-lite"/>
    </source>
</evidence>
<keyword evidence="3" id="KW-1185">Reference proteome</keyword>
<dbReference type="RefSeq" id="WP_109271801.1">
    <property type="nucleotide sequence ID" value="NZ_QFFF01000001.1"/>
</dbReference>
<gene>
    <name evidence="2" type="ORF">DF286_12825</name>
</gene>
<evidence type="ECO:0000313" key="2">
    <source>
        <dbReference type="EMBL" id="PWG03662.1"/>
    </source>
</evidence>
<dbReference type="EMBL" id="QFFF01000001">
    <property type="protein sequence ID" value="PWG03662.1"/>
    <property type="molecule type" value="Genomic_DNA"/>
</dbReference>
<name>A0A2U2J5T2_9SPHN</name>
<sequence length="116" mass="12243">MPAALMILLQVATPVPATSMVDDFDLDQIPREGLPRPKIIDRCPDDDPTVIVVCGSRNQDEGYRLRPPSGDLTEAGPPIAETDLGGGVTGAIVLDSAGMPSGEVSKRIMIKVGTKF</sequence>
<organism evidence="2 3">
    <name type="scientific">Allosphingosinicella humi</name>
    <dbReference type="NCBI Taxonomy" id="2068657"/>
    <lineage>
        <taxon>Bacteria</taxon>
        <taxon>Pseudomonadati</taxon>
        <taxon>Pseudomonadota</taxon>
        <taxon>Alphaproteobacteria</taxon>
        <taxon>Sphingomonadales</taxon>
        <taxon>Sphingomonadaceae</taxon>
        <taxon>Allosphingosinicella</taxon>
    </lineage>
</organism>
<proteinExistence type="predicted"/>